<protein>
    <submittedName>
        <fullName evidence="2">Phosphomethylpyrimidine kinase</fullName>
    </submittedName>
</protein>
<dbReference type="GO" id="GO:0016301">
    <property type="term" value="F:kinase activity"/>
    <property type="evidence" value="ECO:0007669"/>
    <property type="project" value="UniProtKB-KW"/>
</dbReference>
<sequence>METTRDDGLVLPAEVIADEFIPTMRVALARALSERGRSQREIAGFLGVTQAAVSNYLAGEARTTDRLANDERFTETVERVADGWTAGDYTGYDALVEFRRLLDSFVDRGPICALHEDAMPALDGRGCDLCVRGRDGAAARERETLRDVRTAVRRFAAADATSAHVPNVGTNVASALPDADEPADVAAVPGRLHAIRGRVEVPSEPAFGASQHVASALLVAAERDDTVGGALNVATSDALLDASRSRGYDPVEFDAGYDDRAAELREAFADGVPTVAYHDGAYGMEPICYVFGADARDAVERALTLVDAVGE</sequence>
<dbReference type="Proteomes" id="UP000608850">
    <property type="component" value="Unassembled WGS sequence"/>
</dbReference>
<dbReference type="InterPro" id="IPR010982">
    <property type="entry name" value="Lambda_DNA-bd_dom_sf"/>
</dbReference>
<proteinExistence type="predicted"/>
<dbReference type="InterPro" id="IPR036409">
    <property type="entry name" value="Aldolase_II/adducin_N_sf"/>
</dbReference>
<dbReference type="InterPro" id="IPR001387">
    <property type="entry name" value="Cro/C1-type_HTH"/>
</dbReference>
<dbReference type="GO" id="GO:0003677">
    <property type="term" value="F:DNA binding"/>
    <property type="evidence" value="ECO:0007669"/>
    <property type="project" value="InterPro"/>
</dbReference>
<organism evidence="2 3">
    <name type="scientific">Halarchaeum nitratireducens</name>
    <dbReference type="NCBI Taxonomy" id="489913"/>
    <lineage>
        <taxon>Archaea</taxon>
        <taxon>Methanobacteriati</taxon>
        <taxon>Methanobacteriota</taxon>
        <taxon>Stenosarchaea group</taxon>
        <taxon>Halobacteria</taxon>
        <taxon>Halobacteriales</taxon>
        <taxon>Halobacteriaceae</taxon>
    </lineage>
</organism>
<keyword evidence="3" id="KW-1185">Reference proteome</keyword>
<dbReference type="AlphaFoldDB" id="A0A830G8Z5"/>
<evidence type="ECO:0000313" key="2">
    <source>
        <dbReference type="EMBL" id="GGN10046.1"/>
    </source>
</evidence>
<dbReference type="InterPro" id="IPR019293">
    <property type="entry name" value="ThiN"/>
</dbReference>
<dbReference type="RefSeq" id="WP_188877157.1">
    <property type="nucleotide sequence ID" value="NZ_BMOQ01000002.1"/>
</dbReference>
<keyword evidence="2" id="KW-0418">Kinase</keyword>
<dbReference type="Gene3D" id="3.40.225.10">
    <property type="entry name" value="Class II aldolase/adducin N-terminal domain"/>
    <property type="match status" value="1"/>
</dbReference>
<accession>A0A830G8Z5</accession>
<dbReference type="SUPFAM" id="SSF53639">
    <property type="entry name" value="AraD/HMP-PK domain-like"/>
    <property type="match status" value="1"/>
</dbReference>
<evidence type="ECO:0000313" key="3">
    <source>
        <dbReference type="Proteomes" id="UP000608850"/>
    </source>
</evidence>
<keyword evidence="2" id="KW-0808">Transferase</keyword>
<name>A0A830G8Z5_9EURY</name>
<dbReference type="CDD" id="cd00093">
    <property type="entry name" value="HTH_XRE"/>
    <property type="match status" value="1"/>
</dbReference>
<dbReference type="EMBL" id="BMOQ01000002">
    <property type="protein sequence ID" value="GGN10046.1"/>
    <property type="molecule type" value="Genomic_DNA"/>
</dbReference>
<gene>
    <name evidence="2" type="ORF">GCM10009021_07200</name>
</gene>
<comment type="caution">
    <text evidence="2">The sequence shown here is derived from an EMBL/GenBank/DDBJ whole genome shotgun (WGS) entry which is preliminary data.</text>
</comment>
<feature type="domain" description="Thiamine-phosphate synthase ThiN" evidence="1">
    <location>
        <begin position="147"/>
        <end position="303"/>
    </location>
</feature>
<dbReference type="OrthoDB" id="42697at2157"/>
<dbReference type="PANTHER" id="PTHR40730:SF5">
    <property type="entry name" value="HTH CRO_C1-TYPE DOMAIN-CONTAINING PROTEIN"/>
    <property type="match status" value="1"/>
</dbReference>
<reference evidence="2 3" key="1">
    <citation type="journal article" date="2019" name="Int. J. Syst. Evol. Microbiol.">
        <title>The Global Catalogue of Microorganisms (GCM) 10K type strain sequencing project: providing services to taxonomists for standard genome sequencing and annotation.</title>
        <authorList>
            <consortium name="The Broad Institute Genomics Platform"/>
            <consortium name="The Broad Institute Genome Sequencing Center for Infectious Disease"/>
            <person name="Wu L."/>
            <person name="Ma J."/>
        </authorList>
    </citation>
    <scope>NUCLEOTIDE SEQUENCE [LARGE SCALE GENOMIC DNA]</scope>
    <source>
        <strain evidence="2 3">JCM 16331</strain>
    </source>
</reference>
<dbReference type="Gene3D" id="1.10.260.40">
    <property type="entry name" value="lambda repressor-like DNA-binding domains"/>
    <property type="match status" value="1"/>
</dbReference>
<evidence type="ECO:0000259" key="1">
    <source>
        <dbReference type="Pfam" id="PF10120"/>
    </source>
</evidence>
<dbReference type="Pfam" id="PF10120">
    <property type="entry name" value="ThiN"/>
    <property type="match status" value="1"/>
</dbReference>
<dbReference type="PANTHER" id="PTHR40730">
    <property type="entry name" value="TRANSCRIPTIONAL REGULATOR PROTEIN-LIKE PROTEIN"/>
    <property type="match status" value="1"/>
</dbReference>
<dbReference type="SUPFAM" id="SSF47413">
    <property type="entry name" value="lambda repressor-like DNA-binding domains"/>
    <property type="match status" value="1"/>
</dbReference>